<protein>
    <submittedName>
        <fullName evidence="2">Uncharacterized protein</fullName>
    </submittedName>
</protein>
<feature type="compositionally biased region" description="Low complexity" evidence="1">
    <location>
        <begin position="34"/>
        <end position="51"/>
    </location>
</feature>
<sequence>MAKRDFSAMNTGRAETAESSAVMRKLEQGASNKGQQGEATQQEAAERAAALRTQGRKGCKAIRINMAFTPDNHEFIKTMARISGKTMTEFTNLCIEKYREEHPDLYEQAKQIIESL</sequence>
<evidence type="ECO:0000256" key="1">
    <source>
        <dbReference type="SAM" id="MobiDB-lite"/>
    </source>
</evidence>
<reference evidence="2" key="1">
    <citation type="submission" date="2015-06" db="EMBL/GenBank/DDBJ databases">
        <authorList>
            <person name="Joergensen T."/>
        </authorList>
    </citation>
    <scope>NUCLEOTIDE SEQUENCE</scope>
    <source>
        <plasmid evidence="2">pRGFK1329</plasmid>
    </source>
</reference>
<feature type="region of interest" description="Disordered" evidence="1">
    <location>
        <begin position="1"/>
        <end position="51"/>
    </location>
</feature>
<name>A0A0H5Q693_9ZZZZ</name>
<accession>A0A0H5Q693</accession>
<evidence type="ECO:0000313" key="2">
    <source>
        <dbReference type="EMBL" id="CRY96925.1"/>
    </source>
</evidence>
<geneLocation type="plasmid" evidence="2">
    <name>pRGFK1329</name>
</geneLocation>
<dbReference type="EMBL" id="LN853895">
    <property type="protein sequence ID" value="CRY96925.1"/>
    <property type="molecule type" value="Genomic_DNA"/>
</dbReference>
<dbReference type="AlphaFoldDB" id="A0A0H5Q693"/>
<reference evidence="2" key="2">
    <citation type="submission" date="2015-07" db="EMBL/GenBank/DDBJ databases">
        <title>Plasmids, circular viruses and viroids from rat gut.</title>
        <authorList>
            <person name="Jorgensen T.J."/>
            <person name="Hansen M.A."/>
            <person name="Xu Z."/>
            <person name="Tabak M.A."/>
            <person name="Sorensen S.J."/>
            <person name="Hansen L.H."/>
        </authorList>
    </citation>
    <scope>NUCLEOTIDE SEQUENCE</scope>
    <source>
        <plasmid evidence="2">pRGFK1329</plasmid>
    </source>
</reference>
<organism evidence="2">
    <name type="scientific">uncultured prokaryote</name>
    <dbReference type="NCBI Taxonomy" id="198431"/>
    <lineage>
        <taxon>unclassified sequences</taxon>
        <taxon>environmental samples</taxon>
    </lineage>
</organism>
<proteinExistence type="predicted"/>
<keyword evidence="2" id="KW-0614">Plasmid</keyword>